<evidence type="ECO:0000313" key="2">
    <source>
        <dbReference type="EMBL" id="MEQ2299323.1"/>
    </source>
</evidence>
<evidence type="ECO:0000256" key="1">
    <source>
        <dbReference type="SAM" id="MobiDB-lite"/>
    </source>
</evidence>
<sequence>MNPVHPPPSTAPTSETLGPANHPGTPVFTILSVTVGIPVPVPCTFPYIVNKLITVKLSLLNCFLHVGQNCSKHYDRQGAVGCHCAAPGEHSGAKGLAQGPRVVICGIRTQPLVSPLEHKPPVLTTRPPLPKWDLVF</sequence>
<dbReference type="Proteomes" id="UP001469553">
    <property type="component" value="Unassembled WGS sequence"/>
</dbReference>
<feature type="compositionally biased region" description="Pro residues" evidence="1">
    <location>
        <begin position="1"/>
        <end position="10"/>
    </location>
</feature>
<organism evidence="2 3">
    <name type="scientific">Ameca splendens</name>
    <dbReference type="NCBI Taxonomy" id="208324"/>
    <lineage>
        <taxon>Eukaryota</taxon>
        <taxon>Metazoa</taxon>
        <taxon>Chordata</taxon>
        <taxon>Craniata</taxon>
        <taxon>Vertebrata</taxon>
        <taxon>Euteleostomi</taxon>
        <taxon>Actinopterygii</taxon>
        <taxon>Neopterygii</taxon>
        <taxon>Teleostei</taxon>
        <taxon>Neoteleostei</taxon>
        <taxon>Acanthomorphata</taxon>
        <taxon>Ovalentaria</taxon>
        <taxon>Atherinomorphae</taxon>
        <taxon>Cyprinodontiformes</taxon>
        <taxon>Goodeidae</taxon>
        <taxon>Ameca</taxon>
    </lineage>
</organism>
<gene>
    <name evidence="2" type="ORF">AMECASPLE_014033</name>
</gene>
<accession>A0ABV0YZG9</accession>
<keyword evidence="3" id="KW-1185">Reference proteome</keyword>
<name>A0ABV0YZG9_9TELE</name>
<feature type="region of interest" description="Disordered" evidence="1">
    <location>
        <begin position="1"/>
        <end position="20"/>
    </location>
</feature>
<proteinExistence type="predicted"/>
<comment type="caution">
    <text evidence="2">The sequence shown here is derived from an EMBL/GenBank/DDBJ whole genome shotgun (WGS) entry which is preliminary data.</text>
</comment>
<reference evidence="2 3" key="1">
    <citation type="submission" date="2021-06" db="EMBL/GenBank/DDBJ databases">
        <authorList>
            <person name="Palmer J.M."/>
        </authorList>
    </citation>
    <scope>NUCLEOTIDE SEQUENCE [LARGE SCALE GENOMIC DNA]</scope>
    <source>
        <strain evidence="2 3">AS_MEX2019</strain>
        <tissue evidence="2">Muscle</tissue>
    </source>
</reference>
<evidence type="ECO:0000313" key="3">
    <source>
        <dbReference type="Proteomes" id="UP001469553"/>
    </source>
</evidence>
<dbReference type="EMBL" id="JAHRIP010047963">
    <property type="protein sequence ID" value="MEQ2299323.1"/>
    <property type="molecule type" value="Genomic_DNA"/>
</dbReference>
<protein>
    <submittedName>
        <fullName evidence="2">Uncharacterized protein</fullName>
    </submittedName>
</protein>